<reference evidence="2" key="1">
    <citation type="submission" date="2020-11" db="EMBL/GenBank/DDBJ databases">
        <authorList>
            <person name="Tran Van P."/>
        </authorList>
    </citation>
    <scope>NUCLEOTIDE SEQUENCE</scope>
</reference>
<dbReference type="EMBL" id="CAJPVJ010010596">
    <property type="protein sequence ID" value="CAG2173315.1"/>
    <property type="molecule type" value="Genomic_DNA"/>
</dbReference>
<keyword evidence="1" id="KW-0812">Transmembrane</keyword>
<name>A0A7R9M9I7_9ACAR</name>
<feature type="transmembrane region" description="Helical" evidence="1">
    <location>
        <begin position="29"/>
        <end position="49"/>
    </location>
</feature>
<dbReference type="Proteomes" id="UP000728032">
    <property type="component" value="Unassembled WGS sequence"/>
</dbReference>
<evidence type="ECO:0000256" key="1">
    <source>
        <dbReference type="SAM" id="Phobius"/>
    </source>
</evidence>
<sequence>MGLRYDVSPLDKNDGKTVEVVFSSQSTDAIVYVTVVLVIYIVIFLILVITSYRKSAALRNSLNRHLRLQNSNNYGATMIVDCDSKGRVRCETVEDNIQEATQL</sequence>
<accession>A0A7R9M9I7</accession>
<dbReference type="AlphaFoldDB" id="A0A7R9M9I7"/>
<evidence type="ECO:0000313" key="3">
    <source>
        <dbReference type="Proteomes" id="UP000728032"/>
    </source>
</evidence>
<keyword evidence="3" id="KW-1185">Reference proteome</keyword>
<dbReference type="EMBL" id="OC925421">
    <property type="protein sequence ID" value="CAD7656128.1"/>
    <property type="molecule type" value="Genomic_DNA"/>
</dbReference>
<dbReference type="OrthoDB" id="6499811at2759"/>
<keyword evidence="1" id="KW-1133">Transmembrane helix</keyword>
<protein>
    <submittedName>
        <fullName evidence="2">Uncharacterized protein</fullName>
    </submittedName>
</protein>
<keyword evidence="1" id="KW-0472">Membrane</keyword>
<organism evidence="2">
    <name type="scientific">Oppiella nova</name>
    <dbReference type="NCBI Taxonomy" id="334625"/>
    <lineage>
        <taxon>Eukaryota</taxon>
        <taxon>Metazoa</taxon>
        <taxon>Ecdysozoa</taxon>
        <taxon>Arthropoda</taxon>
        <taxon>Chelicerata</taxon>
        <taxon>Arachnida</taxon>
        <taxon>Acari</taxon>
        <taxon>Acariformes</taxon>
        <taxon>Sarcoptiformes</taxon>
        <taxon>Oribatida</taxon>
        <taxon>Brachypylina</taxon>
        <taxon>Oppioidea</taxon>
        <taxon>Oppiidae</taxon>
        <taxon>Oppiella</taxon>
    </lineage>
</organism>
<evidence type="ECO:0000313" key="2">
    <source>
        <dbReference type="EMBL" id="CAD7656128.1"/>
    </source>
</evidence>
<proteinExistence type="predicted"/>
<gene>
    <name evidence="2" type="ORF">ONB1V03_LOCUS12768</name>
</gene>